<evidence type="ECO:0000256" key="8">
    <source>
        <dbReference type="SAM" id="Phobius"/>
    </source>
</evidence>
<proteinExistence type="inferred from homology"/>
<feature type="transmembrane region" description="Helical" evidence="8">
    <location>
        <begin position="370"/>
        <end position="390"/>
    </location>
</feature>
<dbReference type="Pfam" id="PF07690">
    <property type="entry name" value="MFS_1"/>
    <property type="match status" value="1"/>
</dbReference>
<feature type="region of interest" description="Disordered" evidence="7">
    <location>
        <begin position="1"/>
        <end position="56"/>
    </location>
</feature>
<dbReference type="Gene3D" id="1.20.1250.20">
    <property type="entry name" value="MFS general substrate transporter like domains"/>
    <property type="match status" value="2"/>
</dbReference>
<comment type="similarity">
    <text evidence="2">Belongs to the major facilitator superfamily.</text>
</comment>
<reference evidence="10 11" key="1">
    <citation type="submission" date="2018-06" db="EMBL/GenBank/DDBJ databases">
        <title>Complete Genomes of Monosporascus.</title>
        <authorList>
            <person name="Robinson A.J."/>
            <person name="Natvig D.O."/>
        </authorList>
    </citation>
    <scope>NUCLEOTIDE SEQUENCE [LARGE SCALE GENOMIC DNA]</scope>
    <source>
        <strain evidence="10 11">CBS 110550</strain>
    </source>
</reference>
<dbReference type="GO" id="GO:0016020">
    <property type="term" value="C:membrane"/>
    <property type="evidence" value="ECO:0007669"/>
    <property type="project" value="TreeGrafter"/>
</dbReference>
<dbReference type="PROSITE" id="PS50850">
    <property type="entry name" value="MFS"/>
    <property type="match status" value="1"/>
</dbReference>
<feature type="compositionally biased region" description="Polar residues" evidence="7">
    <location>
        <begin position="20"/>
        <end position="34"/>
    </location>
</feature>
<accession>A0A4Q4TLC4</accession>
<evidence type="ECO:0000313" key="11">
    <source>
        <dbReference type="Proteomes" id="UP000293360"/>
    </source>
</evidence>
<organism evidence="10 11">
    <name type="scientific">Monosporascus ibericus</name>
    <dbReference type="NCBI Taxonomy" id="155417"/>
    <lineage>
        <taxon>Eukaryota</taxon>
        <taxon>Fungi</taxon>
        <taxon>Dikarya</taxon>
        <taxon>Ascomycota</taxon>
        <taxon>Pezizomycotina</taxon>
        <taxon>Sordariomycetes</taxon>
        <taxon>Xylariomycetidae</taxon>
        <taxon>Xylariales</taxon>
        <taxon>Xylariales incertae sedis</taxon>
        <taxon>Monosporascus</taxon>
    </lineage>
</organism>
<feature type="transmembrane region" description="Helical" evidence="8">
    <location>
        <begin position="308"/>
        <end position="328"/>
    </location>
</feature>
<gene>
    <name evidence="10" type="ORF">DL764_003363</name>
</gene>
<dbReference type="OrthoDB" id="413079at2759"/>
<feature type="transmembrane region" description="Helical" evidence="8">
    <location>
        <begin position="156"/>
        <end position="178"/>
    </location>
</feature>
<evidence type="ECO:0000256" key="2">
    <source>
        <dbReference type="ARBA" id="ARBA00008335"/>
    </source>
</evidence>
<feature type="transmembrane region" description="Helical" evidence="8">
    <location>
        <begin position="101"/>
        <end position="120"/>
    </location>
</feature>
<dbReference type="PANTHER" id="PTHR23514">
    <property type="entry name" value="BYPASS OF STOP CODON PROTEIN 6"/>
    <property type="match status" value="1"/>
</dbReference>
<feature type="domain" description="Major facilitator superfamily (MFS) profile" evidence="9">
    <location>
        <begin position="67"/>
        <end position="451"/>
    </location>
</feature>
<dbReference type="AlphaFoldDB" id="A0A4Q4TLC4"/>
<feature type="compositionally biased region" description="Basic residues" evidence="7">
    <location>
        <begin position="1"/>
        <end position="10"/>
    </location>
</feature>
<feature type="transmembrane region" description="Helical" evidence="8">
    <location>
        <begin position="132"/>
        <end position="150"/>
    </location>
</feature>
<dbReference type="InterPro" id="IPR020846">
    <property type="entry name" value="MFS_dom"/>
</dbReference>
<dbReference type="InterPro" id="IPR051788">
    <property type="entry name" value="MFS_Transporter"/>
</dbReference>
<dbReference type="Proteomes" id="UP000293360">
    <property type="component" value="Unassembled WGS sequence"/>
</dbReference>
<dbReference type="FunFam" id="1.20.1250.20:FF:000286">
    <property type="entry name" value="MFS efflux transporter"/>
    <property type="match status" value="1"/>
</dbReference>
<dbReference type="PANTHER" id="PTHR23514:SF3">
    <property type="entry name" value="BYPASS OF STOP CODON PROTEIN 6"/>
    <property type="match status" value="1"/>
</dbReference>
<feature type="transmembrane region" description="Helical" evidence="8">
    <location>
        <begin position="221"/>
        <end position="240"/>
    </location>
</feature>
<feature type="transmembrane region" description="Helical" evidence="8">
    <location>
        <begin position="68"/>
        <end position="89"/>
    </location>
</feature>
<feature type="compositionally biased region" description="Polar residues" evidence="7">
    <location>
        <begin position="43"/>
        <end position="56"/>
    </location>
</feature>
<feature type="transmembrane region" description="Helical" evidence="8">
    <location>
        <begin position="397"/>
        <end position="420"/>
    </location>
</feature>
<evidence type="ECO:0000256" key="4">
    <source>
        <dbReference type="ARBA" id="ARBA00022692"/>
    </source>
</evidence>
<sequence>MVRQGSRQRHHEQEPLLDSVVTSQSNSNGSSRITSPIGPEHNPLTNRSPTPNGASAASSQRIDVRLRFAAAVFSFAVLGLFVSTTGVIIPRLESYYHLSDLHVSVIFLVPLLGYVWAAQLNSRIHRELGQRGIAVIGPLCHVVSAAVAALHPPFPVYILSVALNVFGSGLLDGSWCAWAGAMEKASTMQGFLHGGFSIGATAGPALAGAMFDYGGARWFEWYYVLLAASVLEMLSLFLTFRAEDAERYREDGLQDTPAPEVTASTKAVYRHKVTWICAAYCLAYVGTEYSISGWIVVFMTRVRRASPYLASVSSSGFWIAQAAGRLTLGALTDRIGVRTANAVYLAFSIAFGVLFAVVDAPVVSMLMIMLQGYSLGPAFPSCIVMVTGLLPRDLHVAAVSFVASVGQVGGALLPFGLGAAAEGLGIQVFQAVILGQLTLTLLIWLMFPRLRSASLQVENEHED</sequence>
<evidence type="ECO:0000256" key="3">
    <source>
        <dbReference type="ARBA" id="ARBA00022448"/>
    </source>
</evidence>
<protein>
    <recommendedName>
        <fullName evidence="9">Major facilitator superfamily (MFS) profile domain-containing protein</fullName>
    </recommendedName>
</protein>
<feature type="transmembrane region" description="Helical" evidence="8">
    <location>
        <begin position="426"/>
        <end position="447"/>
    </location>
</feature>
<keyword evidence="5 8" id="KW-1133">Transmembrane helix</keyword>
<keyword evidence="6 8" id="KW-0472">Membrane</keyword>
<dbReference type="GO" id="GO:0012505">
    <property type="term" value="C:endomembrane system"/>
    <property type="evidence" value="ECO:0007669"/>
    <property type="project" value="UniProtKB-SubCell"/>
</dbReference>
<evidence type="ECO:0000256" key="5">
    <source>
        <dbReference type="ARBA" id="ARBA00022989"/>
    </source>
</evidence>
<evidence type="ECO:0000256" key="1">
    <source>
        <dbReference type="ARBA" id="ARBA00004127"/>
    </source>
</evidence>
<evidence type="ECO:0000256" key="6">
    <source>
        <dbReference type="ARBA" id="ARBA00023136"/>
    </source>
</evidence>
<keyword evidence="3" id="KW-0813">Transport</keyword>
<comment type="subcellular location">
    <subcellularLocation>
        <location evidence="1">Endomembrane system</location>
        <topology evidence="1">Multi-pass membrane protein</topology>
    </subcellularLocation>
</comment>
<keyword evidence="4 8" id="KW-0812">Transmembrane</keyword>
<evidence type="ECO:0000256" key="7">
    <source>
        <dbReference type="SAM" id="MobiDB-lite"/>
    </source>
</evidence>
<keyword evidence="11" id="KW-1185">Reference proteome</keyword>
<dbReference type="SUPFAM" id="SSF103473">
    <property type="entry name" value="MFS general substrate transporter"/>
    <property type="match status" value="1"/>
</dbReference>
<evidence type="ECO:0000259" key="9">
    <source>
        <dbReference type="PROSITE" id="PS50850"/>
    </source>
</evidence>
<dbReference type="InterPro" id="IPR011701">
    <property type="entry name" value="MFS"/>
</dbReference>
<name>A0A4Q4TLC4_9PEZI</name>
<feature type="transmembrane region" description="Helical" evidence="8">
    <location>
        <begin position="340"/>
        <end position="358"/>
    </location>
</feature>
<feature type="transmembrane region" description="Helical" evidence="8">
    <location>
        <begin position="273"/>
        <end position="296"/>
    </location>
</feature>
<evidence type="ECO:0000313" key="10">
    <source>
        <dbReference type="EMBL" id="RYP06073.1"/>
    </source>
</evidence>
<dbReference type="GO" id="GO:0022857">
    <property type="term" value="F:transmembrane transporter activity"/>
    <property type="evidence" value="ECO:0007669"/>
    <property type="project" value="InterPro"/>
</dbReference>
<comment type="caution">
    <text evidence="10">The sequence shown here is derived from an EMBL/GenBank/DDBJ whole genome shotgun (WGS) entry which is preliminary data.</text>
</comment>
<feature type="transmembrane region" description="Helical" evidence="8">
    <location>
        <begin position="190"/>
        <end position="209"/>
    </location>
</feature>
<dbReference type="EMBL" id="QJNU01000143">
    <property type="protein sequence ID" value="RYP06073.1"/>
    <property type="molecule type" value="Genomic_DNA"/>
</dbReference>
<dbReference type="InterPro" id="IPR036259">
    <property type="entry name" value="MFS_trans_sf"/>
</dbReference>